<organism evidence="7 8">
    <name type="scientific">Adhaeribacter pallidiroseus</name>
    <dbReference type="NCBI Taxonomy" id="2072847"/>
    <lineage>
        <taxon>Bacteria</taxon>
        <taxon>Pseudomonadati</taxon>
        <taxon>Bacteroidota</taxon>
        <taxon>Cytophagia</taxon>
        <taxon>Cytophagales</taxon>
        <taxon>Hymenobacteraceae</taxon>
        <taxon>Adhaeribacter</taxon>
    </lineage>
</organism>
<sequence>MIVPAPAPLQRITEPLLQDKKVTLYLKREDLLHPHISGNKWRKLKYNLQEAQNQQKSTLLTFGGAYSNHIAAVAAAGREFQFKTIGFIRGEPHETLNPTLAWAQSCGMQLHYLDRTTYRQKQEVVFLENLKNQYPNAYVLPEGGTNLFAIKGCTEIVEELMIVPFDYICCAAGTGGTLAGLIVGVQDHGQILGFPALKGGEFLKKDIANLIKEYNGQEYANWQLQTNYHFGGYAKVKPELLAFIQGFKKKHHIPLEPIYTGKMLYGIYDLVRQNFFEPGSTVIAIHTGGLQGLPGFNPHFGLETQTAI</sequence>
<dbReference type="PANTHER" id="PTHR43780:SF2">
    <property type="entry name" value="1-AMINOCYCLOPROPANE-1-CARBOXYLATE DEAMINASE-RELATED"/>
    <property type="match status" value="1"/>
</dbReference>
<dbReference type="GO" id="GO:0019148">
    <property type="term" value="F:D-cysteine desulfhydrase activity"/>
    <property type="evidence" value="ECO:0007669"/>
    <property type="project" value="TreeGrafter"/>
</dbReference>
<dbReference type="PANTHER" id="PTHR43780">
    <property type="entry name" value="1-AMINOCYCLOPROPANE-1-CARBOXYLATE DEAMINASE-RELATED"/>
    <property type="match status" value="1"/>
</dbReference>
<dbReference type="EMBL" id="QASA01000001">
    <property type="protein sequence ID" value="RDC66419.1"/>
    <property type="molecule type" value="Genomic_DNA"/>
</dbReference>
<dbReference type="RefSeq" id="WP_115375282.1">
    <property type="nucleotide sequence ID" value="NZ_QASA01000001.1"/>
</dbReference>
<evidence type="ECO:0000313" key="8">
    <source>
        <dbReference type="Proteomes" id="UP000253919"/>
    </source>
</evidence>
<comment type="similarity">
    <text evidence="2">Belongs to the ACC deaminase/D-cysteine desulfhydrase family.</text>
</comment>
<comment type="caution">
    <text evidence="7">The sequence shown here is derived from an EMBL/GenBank/DDBJ whole genome shotgun (WGS) entry which is preliminary data.</text>
</comment>
<dbReference type="InterPro" id="IPR036052">
    <property type="entry name" value="TrpB-like_PALP_sf"/>
</dbReference>
<gene>
    <name evidence="7" type="ORF">AHMF7616_05050</name>
</gene>
<dbReference type="Gene3D" id="3.40.50.1100">
    <property type="match status" value="2"/>
</dbReference>
<protein>
    <submittedName>
        <fullName evidence="7">1-aminocyclopropane-1-carboxylate deaminase</fullName>
        <ecNumber evidence="7">3.5.99.7</ecNumber>
    </submittedName>
</protein>
<dbReference type="Pfam" id="PF00291">
    <property type="entry name" value="PALP"/>
    <property type="match status" value="1"/>
</dbReference>
<dbReference type="InterPro" id="IPR027278">
    <property type="entry name" value="ACCD_DCysDesulf"/>
</dbReference>
<keyword evidence="3 5" id="KW-0663">Pyridoxal phosphate</keyword>
<proteinExistence type="inferred from homology"/>
<evidence type="ECO:0000313" key="7">
    <source>
        <dbReference type="EMBL" id="RDC66419.1"/>
    </source>
</evidence>
<keyword evidence="7" id="KW-0378">Hydrolase</keyword>
<evidence type="ECO:0000256" key="2">
    <source>
        <dbReference type="ARBA" id="ARBA00008639"/>
    </source>
</evidence>
<dbReference type="SUPFAM" id="SSF53686">
    <property type="entry name" value="Tryptophan synthase beta subunit-like PLP-dependent enzymes"/>
    <property type="match status" value="1"/>
</dbReference>
<accession>A0A369QUE1</accession>
<feature type="domain" description="Tryptophan synthase beta chain-like PALP" evidence="6">
    <location>
        <begin position="8"/>
        <end position="288"/>
    </location>
</feature>
<name>A0A369QUE1_9BACT</name>
<dbReference type="Proteomes" id="UP000253919">
    <property type="component" value="Unassembled WGS sequence"/>
</dbReference>
<dbReference type="GO" id="GO:0008660">
    <property type="term" value="F:1-aminocyclopropane-1-carboxylate deaminase activity"/>
    <property type="evidence" value="ECO:0007669"/>
    <property type="project" value="UniProtKB-EC"/>
</dbReference>
<keyword evidence="8" id="KW-1185">Reference proteome</keyword>
<evidence type="ECO:0000256" key="4">
    <source>
        <dbReference type="PIRSR" id="PIRSR006278-1"/>
    </source>
</evidence>
<dbReference type="InterPro" id="IPR001926">
    <property type="entry name" value="TrpB-like_PALP"/>
</dbReference>
<evidence type="ECO:0000256" key="1">
    <source>
        <dbReference type="ARBA" id="ARBA00001933"/>
    </source>
</evidence>
<feature type="active site" description="Nucleophile" evidence="4">
    <location>
        <position position="67"/>
    </location>
</feature>
<dbReference type="PIRSF" id="PIRSF006278">
    <property type="entry name" value="ACCD_DCysDesulf"/>
    <property type="match status" value="1"/>
</dbReference>
<dbReference type="OrthoDB" id="9801249at2"/>
<evidence type="ECO:0000256" key="3">
    <source>
        <dbReference type="ARBA" id="ARBA00022898"/>
    </source>
</evidence>
<evidence type="ECO:0000259" key="6">
    <source>
        <dbReference type="Pfam" id="PF00291"/>
    </source>
</evidence>
<reference evidence="7 8" key="1">
    <citation type="submission" date="2018-04" db="EMBL/GenBank/DDBJ databases">
        <title>Adhaeribacter sp. HMF7616 genome sequencing and assembly.</title>
        <authorList>
            <person name="Kang H."/>
            <person name="Kang J."/>
            <person name="Cha I."/>
            <person name="Kim H."/>
            <person name="Joh K."/>
        </authorList>
    </citation>
    <scope>NUCLEOTIDE SEQUENCE [LARGE SCALE GENOMIC DNA]</scope>
    <source>
        <strain evidence="7 8">HMF7616</strain>
    </source>
</reference>
<feature type="modified residue" description="N6-(pyridoxal phosphate)lysine" evidence="5">
    <location>
        <position position="40"/>
    </location>
</feature>
<dbReference type="AlphaFoldDB" id="A0A369QUE1"/>
<dbReference type="EC" id="3.5.99.7" evidence="7"/>
<comment type="cofactor">
    <cofactor evidence="1">
        <name>pyridoxal 5'-phosphate</name>
        <dbReference type="ChEBI" id="CHEBI:597326"/>
    </cofactor>
</comment>
<evidence type="ECO:0000256" key="5">
    <source>
        <dbReference type="PIRSR" id="PIRSR006278-2"/>
    </source>
</evidence>